<name>A0A1R4FI05_9MICC</name>
<protein>
    <submittedName>
        <fullName evidence="2">Uncharacterized protein</fullName>
    </submittedName>
</protein>
<evidence type="ECO:0000256" key="1">
    <source>
        <dbReference type="SAM" id="MobiDB-lite"/>
    </source>
</evidence>
<dbReference type="InterPro" id="IPR023393">
    <property type="entry name" value="START-like_dom_sf"/>
</dbReference>
<gene>
    <name evidence="2" type="ORF">FM101_04010</name>
</gene>
<proteinExistence type="predicted"/>
<dbReference type="SUPFAM" id="SSF55961">
    <property type="entry name" value="Bet v1-like"/>
    <property type="match status" value="1"/>
</dbReference>
<dbReference type="InterPro" id="IPR019587">
    <property type="entry name" value="Polyketide_cyclase/dehydratase"/>
</dbReference>
<dbReference type="EMBL" id="FUHW01000019">
    <property type="protein sequence ID" value="SJM55509.1"/>
    <property type="molecule type" value="Genomic_DNA"/>
</dbReference>
<dbReference type="Proteomes" id="UP000195913">
    <property type="component" value="Unassembled WGS sequence"/>
</dbReference>
<accession>A0A1R4FI05</accession>
<feature type="compositionally biased region" description="Basic and acidic residues" evidence="1">
    <location>
        <begin position="245"/>
        <end position="260"/>
    </location>
</feature>
<dbReference type="AlphaFoldDB" id="A0A1R4FI05"/>
<feature type="compositionally biased region" description="Pro residues" evidence="1">
    <location>
        <begin position="148"/>
        <end position="157"/>
    </location>
</feature>
<keyword evidence="3" id="KW-1185">Reference proteome</keyword>
<reference evidence="2 3" key="1">
    <citation type="submission" date="2017-02" db="EMBL/GenBank/DDBJ databases">
        <authorList>
            <person name="Peterson S.W."/>
        </authorList>
    </citation>
    <scope>NUCLEOTIDE SEQUENCE [LARGE SCALE GENOMIC DNA]</scope>
    <source>
        <strain evidence="2 3">B Ar 00.02</strain>
    </source>
</reference>
<dbReference type="RefSeq" id="WP_086995799.1">
    <property type="nucleotide sequence ID" value="NZ_FUHW01000019.1"/>
</dbReference>
<dbReference type="Gene3D" id="3.30.530.20">
    <property type="match status" value="1"/>
</dbReference>
<evidence type="ECO:0000313" key="3">
    <source>
        <dbReference type="Proteomes" id="UP000195913"/>
    </source>
</evidence>
<evidence type="ECO:0000313" key="2">
    <source>
        <dbReference type="EMBL" id="SJM55509.1"/>
    </source>
</evidence>
<organism evidence="2 3">
    <name type="scientific">Arthrobacter rhombi</name>
    <dbReference type="NCBI Taxonomy" id="71253"/>
    <lineage>
        <taxon>Bacteria</taxon>
        <taxon>Bacillati</taxon>
        <taxon>Actinomycetota</taxon>
        <taxon>Actinomycetes</taxon>
        <taxon>Micrococcales</taxon>
        <taxon>Micrococcaceae</taxon>
        <taxon>Arthrobacter</taxon>
    </lineage>
</organism>
<sequence length="401" mass="44669">MDSNPYLVTRQRLVQAPPGAIFELLADPSKHPLIDGSGTVKNSRQDEPQRLSLGAEFGMDMRLGVGYRIQNTVVEFEENRLIAWRHFNGHRWRYELIPAPRGTLVRETWDASRLKRQWPLKVMGFTRSTPANIERTLDRLADYFDPNTPRPTEPSPPRSSKRQPQPKTLTPAQQEKEAAKKQARAAKAVQQDEEAIAAQAAKAERLALAQEASTARRAARAERSARAKEARTLKEAEKIEQAALAERARAEKVAESERAQALKAEQAAQEEKAKAEKAAEIERAQAEKLAEAERVKAEKLAQEERERRAKVARAEQAQTAKASKQEPQVHVEPLPPIGATARPLKKAPTRPAREVIAAAKAGRRDTPAPEPEPEAIVPEPTPPAVQERRPTAAARRMRRAS</sequence>
<dbReference type="Pfam" id="PF10604">
    <property type="entry name" value="Polyketide_cyc2"/>
    <property type="match status" value="1"/>
</dbReference>
<feature type="region of interest" description="Disordered" evidence="1">
    <location>
        <begin position="141"/>
        <end position="187"/>
    </location>
</feature>
<feature type="compositionally biased region" description="Basic and acidic residues" evidence="1">
    <location>
        <begin position="269"/>
        <end position="313"/>
    </location>
</feature>
<feature type="region of interest" description="Disordered" evidence="1">
    <location>
        <begin position="245"/>
        <end position="401"/>
    </location>
</feature>